<reference evidence="5 6" key="1">
    <citation type="submission" date="2020-06" db="EMBL/GenBank/DDBJ databases">
        <title>Actinokineospora xiongansis sp. nov., isolated from soil of Baiyangdian.</title>
        <authorList>
            <person name="Zhang X."/>
        </authorList>
    </citation>
    <scope>NUCLEOTIDE SEQUENCE [LARGE SCALE GENOMIC DNA]</scope>
    <source>
        <strain evidence="5 6">HBU206404</strain>
    </source>
</reference>
<dbReference type="EMBL" id="JABVED010000011">
    <property type="protein sequence ID" value="MBC6449510.1"/>
    <property type="molecule type" value="Genomic_DNA"/>
</dbReference>
<gene>
    <name evidence="5" type="ORF">GPZ80_20300</name>
</gene>
<dbReference type="Gene3D" id="3.40.50.300">
    <property type="entry name" value="P-loop containing nucleotide triphosphate hydrolases"/>
    <property type="match status" value="1"/>
</dbReference>
<evidence type="ECO:0000256" key="1">
    <source>
        <dbReference type="ARBA" id="ARBA00022679"/>
    </source>
</evidence>
<dbReference type="Proteomes" id="UP000734823">
    <property type="component" value="Unassembled WGS sequence"/>
</dbReference>
<keyword evidence="6" id="KW-1185">Reference proteome</keyword>
<comment type="caution">
    <text evidence="5">The sequence shown here is derived from an EMBL/GenBank/DDBJ whole genome shotgun (WGS) entry which is preliminary data.</text>
</comment>
<dbReference type="GO" id="GO:0016301">
    <property type="term" value="F:kinase activity"/>
    <property type="evidence" value="ECO:0007669"/>
    <property type="project" value="UniProtKB-KW"/>
</dbReference>
<dbReference type="PANTHER" id="PTHR34383">
    <property type="entry name" value="POLYPHOSPHATE:AMP PHOSPHOTRANSFERASE-RELATED"/>
    <property type="match status" value="1"/>
</dbReference>
<protein>
    <submittedName>
        <fullName evidence="5">Polyphosphate kinase 2 family protein</fullName>
    </submittedName>
</protein>
<organism evidence="5 6">
    <name type="scientific">Actinokineospora xionganensis</name>
    <dbReference type="NCBI Taxonomy" id="2684470"/>
    <lineage>
        <taxon>Bacteria</taxon>
        <taxon>Bacillati</taxon>
        <taxon>Actinomycetota</taxon>
        <taxon>Actinomycetes</taxon>
        <taxon>Pseudonocardiales</taxon>
        <taxon>Pseudonocardiaceae</taxon>
        <taxon>Actinokineospora</taxon>
    </lineage>
</organism>
<name>A0ABR7L9Y6_9PSEU</name>
<feature type="region of interest" description="Disordered" evidence="3">
    <location>
        <begin position="1"/>
        <end position="43"/>
    </location>
</feature>
<dbReference type="NCBIfam" id="TIGR03709">
    <property type="entry name" value="PPK2_rel_1"/>
    <property type="match status" value="1"/>
</dbReference>
<dbReference type="RefSeq" id="WP_187222332.1">
    <property type="nucleotide sequence ID" value="NZ_JABVED010000011.1"/>
</dbReference>
<evidence type="ECO:0000313" key="5">
    <source>
        <dbReference type="EMBL" id="MBC6449510.1"/>
    </source>
</evidence>
<sequence length="293" mass="32699">MGKKQGTSTSVRDALRVRPGGGIPHEPRDTPVGPKSKAQAAEGLAETGAELGRLQEALWVEGTFGGGDRSVLLVLQGMDTSGKGGTIEHVFGLLNPQGVRIASFKKPTPAEKRHDFLWRIRKQVPTAGLIGVFDRSHYEDVLVVRVDELVPPAQWEPRFDQINEFEAELAEAGTTVVKCFLNISADEQRERLLARLETPEKQWKHNPGDLDVRAKWTDYEQAYADVLDRCSTEDAPWYAIPADRKWYRNWSIARILLETLRDLDPQLPAPDYDVAAELKRLKENDPLLAGEAG</sequence>
<proteinExistence type="predicted"/>
<dbReference type="InterPro" id="IPR016898">
    <property type="entry name" value="Polyphosphate_phosphotransfera"/>
</dbReference>
<evidence type="ECO:0000259" key="4">
    <source>
        <dbReference type="Pfam" id="PF03976"/>
    </source>
</evidence>
<feature type="compositionally biased region" description="Polar residues" evidence="3">
    <location>
        <begin position="1"/>
        <end position="11"/>
    </location>
</feature>
<dbReference type="Pfam" id="PF03976">
    <property type="entry name" value="PPK2"/>
    <property type="match status" value="1"/>
</dbReference>
<evidence type="ECO:0000256" key="3">
    <source>
        <dbReference type="SAM" id="MobiDB-lite"/>
    </source>
</evidence>
<dbReference type="InterPro" id="IPR027417">
    <property type="entry name" value="P-loop_NTPase"/>
</dbReference>
<feature type="domain" description="Polyphosphate kinase-2-related" evidence="4">
    <location>
        <begin position="37"/>
        <end position="264"/>
    </location>
</feature>
<accession>A0ABR7L9Y6</accession>
<evidence type="ECO:0000256" key="2">
    <source>
        <dbReference type="ARBA" id="ARBA00022777"/>
    </source>
</evidence>
<keyword evidence="1" id="KW-0808">Transferase</keyword>
<dbReference type="InterPro" id="IPR022488">
    <property type="entry name" value="PPK2-related"/>
</dbReference>
<keyword evidence="2 5" id="KW-0418">Kinase</keyword>
<evidence type="ECO:0000313" key="6">
    <source>
        <dbReference type="Proteomes" id="UP000734823"/>
    </source>
</evidence>
<dbReference type="PANTHER" id="PTHR34383:SF3">
    <property type="entry name" value="POLYPHOSPHATE:AMP PHOSPHOTRANSFERASE"/>
    <property type="match status" value="1"/>
</dbReference>
<dbReference type="SUPFAM" id="SSF52540">
    <property type="entry name" value="P-loop containing nucleoside triphosphate hydrolases"/>
    <property type="match status" value="1"/>
</dbReference>
<dbReference type="InterPro" id="IPR022300">
    <property type="entry name" value="PPK2-rel_1"/>
</dbReference>
<dbReference type="PIRSF" id="PIRSF028756">
    <property type="entry name" value="PPK2_prd"/>
    <property type="match status" value="1"/>
</dbReference>